<dbReference type="EMBL" id="CP001234">
    <property type="protein sequence ID" value="ACP07932.1"/>
    <property type="molecule type" value="Genomic_DNA"/>
</dbReference>
<accession>C3LWS7</accession>
<reference evidence="1 2" key="1">
    <citation type="journal article" date="2008" name="PLoS ONE">
        <title>A recalibrated molecular clock and independent origins for the cholera pandemic clones.</title>
        <authorList>
            <person name="Feng L."/>
            <person name="Reeves P.R."/>
            <person name="Lan R."/>
            <person name="Ren Y."/>
            <person name="Gao C."/>
            <person name="Zhou Z."/>
            <person name="Ren Y."/>
            <person name="Cheng J."/>
            <person name="Wang W."/>
            <person name="Wang J."/>
            <person name="Qian W."/>
            <person name="Li D."/>
            <person name="Wang L."/>
        </authorList>
    </citation>
    <scope>NUCLEOTIDE SEQUENCE [LARGE SCALE GENOMIC DNA]</scope>
    <source>
        <strain evidence="1 2">M66-2</strain>
    </source>
</reference>
<proteinExistence type="predicted"/>
<protein>
    <submittedName>
        <fullName evidence="1">Uncharacterized protein</fullName>
    </submittedName>
</protein>
<organism evidence="1 2">
    <name type="scientific">Vibrio cholerae serotype O1 (strain M66-2)</name>
    <dbReference type="NCBI Taxonomy" id="579112"/>
    <lineage>
        <taxon>Bacteria</taxon>
        <taxon>Pseudomonadati</taxon>
        <taxon>Pseudomonadota</taxon>
        <taxon>Gammaproteobacteria</taxon>
        <taxon>Vibrionales</taxon>
        <taxon>Vibrionaceae</taxon>
        <taxon>Vibrio</taxon>
    </lineage>
</organism>
<dbReference type="HOGENOM" id="CLU_3384365_0_0_6"/>
<dbReference type="KEGG" id="vcm:VCM66_A0973"/>
<name>C3LWS7_VIBCM</name>
<evidence type="ECO:0000313" key="2">
    <source>
        <dbReference type="Proteomes" id="UP000001217"/>
    </source>
</evidence>
<evidence type="ECO:0000313" key="1">
    <source>
        <dbReference type="EMBL" id="ACP07932.1"/>
    </source>
</evidence>
<dbReference type="Proteomes" id="UP000001217">
    <property type="component" value="Chromosome II"/>
</dbReference>
<gene>
    <name evidence="1" type="ordered locus">VCM66_A0973</name>
</gene>
<dbReference type="AlphaFoldDB" id="C3LWS7"/>
<sequence>MFIHHFLERCDLLNIRKGFYSIGGVKWFVVALG</sequence>